<evidence type="ECO:0000256" key="2">
    <source>
        <dbReference type="ARBA" id="ARBA00003949"/>
    </source>
</evidence>
<dbReference type="PROSITE" id="PS51747">
    <property type="entry name" value="CYT_DCMP_DEAMINASES_2"/>
    <property type="match status" value="1"/>
</dbReference>
<evidence type="ECO:0000259" key="13">
    <source>
        <dbReference type="PROSITE" id="PS51747"/>
    </source>
</evidence>
<dbReference type="SUPFAM" id="SSF53927">
    <property type="entry name" value="Cytidine deaminase-like"/>
    <property type="match status" value="1"/>
</dbReference>
<dbReference type="GO" id="GO:0005829">
    <property type="term" value="C:cytosol"/>
    <property type="evidence" value="ECO:0007669"/>
    <property type="project" value="TreeGrafter"/>
</dbReference>
<dbReference type="HAMAP" id="MF_00009">
    <property type="entry name" value="Endoribonucl_YbeY"/>
    <property type="match status" value="1"/>
</dbReference>
<proteinExistence type="inferred from homology"/>
<comment type="catalytic activity">
    <reaction evidence="12">
        <text>cytidine + H2O + H(+) = uridine + NH4(+)</text>
        <dbReference type="Rhea" id="RHEA:16069"/>
        <dbReference type="ChEBI" id="CHEBI:15377"/>
        <dbReference type="ChEBI" id="CHEBI:15378"/>
        <dbReference type="ChEBI" id="CHEBI:16704"/>
        <dbReference type="ChEBI" id="CHEBI:17562"/>
        <dbReference type="ChEBI" id="CHEBI:28938"/>
        <dbReference type="EC" id="3.5.4.5"/>
    </reaction>
</comment>
<dbReference type="GO" id="GO:0004222">
    <property type="term" value="F:metalloendopeptidase activity"/>
    <property type="evidence" value="ECO:0007669"/>
    <property type="project" value="InterPro"/>
</dbReference>
<dbReference type="GO" id="GO:0004519">
    <property type="term" value="F:endonuclease activity"/>
    <property type="evidence" value="ECO:0007669"/>
    <property type="project" value="UniProtKB-KW"/>
</dbReference>
<dbReference type="PANTHER" id="PTHR11644">
    <property type="entry name" value="CYTIDINE DEAMINASE"/>
    <property type="match status" value="1"/>
</dbReference>
<dbReference type="AlphaFoldDB" id="A0A645E4Q0"/>
<dbReference type="Pfam" id="PF00383">
    <property type="entry name" value="dCMP_cyt_deam_1"/>
    <property type="match status" value="1"/>
</dbReference>
<evidence type="ECO:0000256" key="3">
    <source>
        <dbReference type="ARBA" id="ARBA00006576"/>
    </source>
</evidence>
<dbReference type="InterPro" id="IPR006262">
    <property type="entry name" value="Cyt_deam_tetra"/>
</dbReference>
<organism evidence="14">
    <name type="scientific">bioreactor metagenome</name>
    <dbReference type="NCBI Taxonomy" id="1076179"/>
    <lineage>
        <taxon>unclassified sequences</taxon>
        <taxon>metagenomes</taxon>
        <taxon>ecological metagenomes</taxon>
    </lineage>
</organism>
<evidence type="ECO:0000256" key="5">
    <source>
        <dbReference type="ARBA" id="ARBA00012783"/>
    </source>
</evidence>
<evidence type="ECO:0000256" key="11">
    <source>
        <dbReference type="ARBA" id="ARBA00032005"/>
    </source>
</evidence>
<dbReference type="Gene3D" id="3.40.140.10">
    <property type="entry name" value="Cytidine Deaminase, domain 2"/>
    <property type="match status" value="1"/>
</dbReference>
<sequence>MELDFTSIKKEYEVYEKVYLDLLEQTLLTLKIKCSPIVSISLIDDIAIHSINREYRHVNRPTDVISFAFLDGDSNRAKLLRSKSEVVLGDIYISIDRASAQAKEYGHSEKREFQFLFVHGLLHLLGYDHMKIEDEHIMFPLQEKILKSYEENQMKKEELIKKAMEARKLSHSPYSHFAVGAAVLCKDGQVFLGSNVENASYPLSMCAERNALYNAIMHGKKKEDFEMFALVADTDEPCSPCGACRQVISELYPSDAPILMANLKGKVKETNAKELLPFAFDASDLENK</sequence>
<dbReference type="Gene3D" id="3.40.390.30">
    <property type="entry name" value="Metalloproteases ('zincins'), catalytic domain"/>
    <property type="match status" value="1"/>
</dbReference>
<protein>
    <recommendedName>
        <fullName evidence="5">cytidine deaminase</fullName>
        <ecNumber evidence="5">3.5.4.5</ecNumber>
    </recommendedName>
    <alternativeName>
        <fullName evidence="11">Cytidine aminohydrolase</fullName>
    </alternativeName>
</protein>
<comment type="cofactor">
    <cofactor evidence="1">
        <name>Zn(2+)</name>
        <dbReference type="ChEBI" id="CHEBI:29105"/>
    </cofactor>
</comment>
<accession>A0A645E4Q0</accession>
<dbReference type="InterPro" id="IPR020549">
    <property type="entry name" value="YbeY_CS"/>
</dbReference>
<dbReference type="PROSITE" id="PS00903">
    <property type="entry name" value="CYT_DCMP_DEAMINASES_1"/>
    <property type="match status" value="1"/>
</dbReference>
<dbReference type="InterPro" id="IPR016192">
    <property type="entry name" value="APOBEC/CMP_deaminase_Zn-bd"/>
</dbReference>
<comment type="function">
    <text evidence="2">This enzyme scavenges exogenous and endogenous cytidine and 2'-deoxycytidine for UMP synthesis.</text>
</comment>
<keyword evidence="7" id="KW-0479">Metal-binding</keyword>
<dbReference type="EMBL" id="VSSQ01043101">
    <property type="protein sequence ID" value="MPM96754.1"/>
    <property type="molecule type" value="Genomic_DNA"/>
</dbReference>
<evidence type="ECO:0000256" key="8">
    <source>
        <dbReference type="ARBA" id="ARBA00022759"/>
    </source>
</evidence>
<dbReference type="EC" id="3.5.4.5" evidence="5"/>
<keyword evidence="9 14" id="KW-0378">Hydrolase</keyword>
<dbReference type="InterPro" id="IPR050202">
    <property type="entry name" value="Cyt/Deoxycyt_deaminase"/>
</dbReference>
<dbReference type="CDD" id="cd01283">
    <property type="entry name" value="cytidine_deaminase"/>
    <property type="match status" value="1"/>
</dbReference>
<evidence type="ECO:0000256" key="9">
    <source>
        <dbReference type="ARBA" id="ARBA00022801"/>
    </source>
</evidence>
<dbReference type="NCBIfam" id="TIGR01354">
    <property type="entry name" value="cyt_deam_tetra"/>
    <property type="match status" value="1"/>
</dbReference>
<evidence type="ECO:0000256" key="6">
    <source>
        <dbReference type="ARBA" id="ARBA00022722"/>
    </source>
</evidence>
<keyword evidence="10" id="KW-0862">Zinc</keyword>
<evidence type="ECO:0000256" key="12">
    <source>
        <dbReference type="ARBA" id="ARBA00049558"/>
    </source>
</evidence>
<gene>
    <name evidence="14" type="primary">ybeY_37</name>
    <name evidence="14" type="ORF">SDC9_143919</name>
</gene>
<reference evidence="14" key="1">
    <citation type="submission" date="2019-08" db="EMBL/GenBank/DDBJ databases">
        <authorList>
            <person name="Kucharzyk K."/>
            <person name="Murdoch R.W."/>
            <person name="Higgins S."/>
            <person name="Loffler F."/>
        </authorList>
    </citation>
    <scope>NUCLEOTIDE SEQUENCE</scope>
</reference>
<evidence type="ECO:0000313" key="14">
    <source>
        <dbReference type="EMBL" id="MPM96754.1"/>
    </source>
</evidence>
<comment type="similarity">
    <text evidence="3">Belongs to the cytidine and deoxycytidylate deaminase family.</text>
</comment>
<dbReference type="GO" id="GO:0072527">
    <property type="term" value="P:pyrimidine-containing compound metabolic process"/>
    <property type="evidence" value="ECO:0007669"/>
    <property type="project" value="UniProtKB-ARBA"/>
</dbReference>
<evidence type="ECO:0000256" key="4">
    <source>
        <dbReference type="ARBA" id="ARBA00010875"/>
    </source>
</evidence>
<dbReference type="GO" id="GO:0042802">
    <property type="term" value="F:identical protein binding"/>
    <property type="evidence" value="ECO:0007669"/>
    <property type="project" value="UniProtKB-ARBA"/>
</dbReference>
<feature type="domain" description="CMP/dCMP-type deaminase" evidence="13">
    <location>
        <begin position="154"/>
        <end position="283"/>
    </location>
</feature>
<dbReference type="GO" id="GO:0004126">
    <property type="term" value="F:cytidine deaminase activity"/>
    <property type="evidence" value="ECO:0007669"/>
    <property type="project" value="UniProtKB-EC"/>
</dbReference>
<dbReference type="PROSITE" id="PS01306">
    <property type="entry name" value="UPF0054"/>
    <property type="match status" value="1"/>
</dbReference>
<dbReference type="InterPro" id="IPR002036">
    <property type="entry name" value="YbeY"/>
</dbReference>
<dbReference type="SUPFAM" id="SSF55486">
    <property type="entry name" value="Metalloproteases ('zincins'), catalytic domain"/>
    <property type="match status" value="1"/>
</dbReference>
<dbReference type="GO" id="GO:0055086">
    <property type="term" value="P:nucleobase-containing small molecule metabolic process"/>
    <property type="evidence" value="ECO:0007669"/>
    <property type="project" value="UniProtKB-ARBA"/>
</dbReference>
<dbReference type="NCBIfam" id="NF004064">
    <property type="entry name" value="PRK05578.1"/>
    <property type="match status" value="1"/>
</dbReference>
<evidence type="ECO:0000256" key="7">
    <source>
        <dbReference type="ARBA" id="ARBA00022723"/>
    </source>
</evidence>
<dbReference type="Pfam" id="PF02130">
    <property type="entry name" value="YbeY"/>
    <property type="match status" value="1"/>
</dbReference>
<dbReference type="GO" id="GO:0008270">
    <property type="term" value="F:zinc ion binding"/>
    <property type="evidence" value="ECO:0007669"/>
    <property type="project" value="InterPro"/>
</dbReference>
<dbReference type="InterPro" id="IPR016193">
    <property type="entry name" value="Cytidine_deaminase-like"/>
</dbReference>
<comment type="similarity">
    <text evidence="4">Belongs to the endoribonuclease YbeY family.</text>
</comment>
<dbReference type="InterPro" id="IPR023091">
    <property type="entry name" value="MetalPrtase_cat_dom_sf_prd"/>
</dbReference>
<dbReference type="PANTHER" id="PTHR11644:SF2">
    <property type="entry name" value="CYTIDINE DEAMINASE"/>
    <property type="match status" value="1"/>
</dbReference>
<keyword evidence="6" id="KW-0540">Nuclease</keyword>
<dbReference type="FunFam" id="3.40.140.10:FF:000008">
    <property type="entry name" value="Cytidine deaminase"/>
    <property type="match status" value="1"/>
</dbReference>
<comment type="caution">
    <text evidence="14">The sequence shown here is derived from an EMBL/GenBank/DDBJ whole genome shotgun (WGS) entry which is preliminary data.</text>
</comment>
<name>A0A645E4Q0_9ZZZZ</name>
<dbReference type="NCBIfam" id="TIGR00043">
    <property type="entry name" value="rRNA maturation RNase YbeY"/>
    <property type="match status" value="1"/>
</dbReference>
<evidence type="ECO:0000256" key="1">
    <source>
        <dbReference type="ARBA" id="ARBA00001947"/>
    </source>
</evidence>
<keyword evidence="8" id="KW-0255">Endonuclease</keyword>
<dbReference type="InterPro" id="IPR002125">
    <property type="entry name" value="CMP_dCMP_dom"/>
</dbReference>
<evidence type="ECO:0000256" key="10">
    <source>
        <dbReference type="ARBA" id="ARBA00022833"/>
    </source>
</evidence>
<dbReference type="GO" id="GO:0006364">
    <property type="term" value="P:rRNA processing"/>
    <property type="evidence" value="ECO:0007669"/>
    <property type="project" value="InterPro"/>
</dbReference>